<organism evidence="2 3">
    <name type="scientific">Globodera rostochiensis</name>
    <name type="common">Golden nematode worm</name>
    <name type="synonym">Heterodera rostochiensis</name>
    <dbReference type="NCBI Taxonomy" id="31243"/>
    <lineage>
        <taxon>Eukaryota</taxon>
        <taxon>Metazoa</taxon>
        <taxon>Ecdysozoa</taxon>
        <taxon>Nematoda</taxon>
        <taxon>Chromadorea</taxon>
        <taxon>Rhabditida</taxon>
        <taxon>Tylenchina</taxon>
        <taxon>Tylenchomorpha</taxon>
        <taxon>Tylenchoidea</taxon>
        <taxon>Heteroderidae</taxon>
        <taxon>Heteroderinae</taxon>
        <taxon>Globodera</taxon>
    </lineage>
</organism>
<name>A0A914H9N3_GLORO</name>
<protein>
    <submittedName>
        <fullName evidence="3">Transposase</fullName>
    </submittedName>
</protein>
<dbReference type="Proteomes" id="UP000887572">
    <property type="component" value="Unplaced"/>
</dbReference>
<evidence type="ECO:0000256" key="1">
    <source>
        <dbReference type="SAM" id="Coils"/>
    </source>
</evidence>
<keyword evidence="2" id="KW-1185">Reference proteome</keyword>
<keyword evidence="1" id="KW-0175">Coiled coil</keyword>
<accession>A0A914H9N3</accession>
<evidence type="ECO:0000313" key="3">
    <source>
        <dbReference type="WBParaSite" id="Gr19_v10_g15077.t2"/>
    </source>
</evidence>
<proteinExistence type="predicted"/>
<dbReference type="AlphaFoldDB" id="A0A914H9N3"/>
<sequence>MAIYKWKRELGQTEPNKYPHSEQNELMKCYYEIKGKNPKMSVRSLGPSIDHTSIASLATIGQPSGATKLGDADPLGDQNEIKEKMKMEQELKNTKEFEKRVAKLELENKALRAEMEHQKLLNAHKDLTAEMNQLNVNIIDALTEAQKGNALTPQNGWDPAARHEDLTLSEPKRLIAQFIGKNRGDRSVFAKCQFRKRISAFFLATCQTIYSINGKRLDTANLFVSFAAELFHAFRCQTLATKL</sequence>
<dbReference type="WBParaSite" id="Gr19_v10_g15077.t2">
    <property type="protein sequence ID" value="Gr19_v10_g15077.t2"/>
    <property type="gene ID" value="Gr19_v10_g15077"/>
</dbReference>
<feature type="coiled-coil region" evidence="1">
    <location>
        <begin position="87"/>
        <end position="144"/>
    </location>
</feature>
<reference evidence="3" key="1">
    <citation type="submission" date="2022-11" db="UniProtKB">
        <authorList>
            <consortium name="WormBaseParasite"/>
        </authorList>
    </citation>
    <scope>IDENTIFICATION</scope>
</reference>
<evidence type="ECO:0000313" key="2">
    <source>
        <dbReference type="Proteomes" id="UP000887572"/>
    </source>
</evidence>